<organism evidence="4 5">
    <name type="scientific">Pseudonocardia aurantiaca</name>
    <dbReference type="NCBI Taxonomy" id="75290"/>
    <lineage>
        <taxon>Bacteria</taxon>
        <taxon>Bacillati</taxon>
        <taxon>Actinomycetota</taxon>
        <taxon>Actinomycetes</taxon>
        <taxon>Pseudonocardiales</taxon>
        <taxon>Pseudonocardiaceae</taxon>
        <taxon>Pseudonocardia</taxon>
    </lineage>
</organism>
<dbReference type="Pfam" id="PF16861">
    <property type="entry name" value="Carbam_trans_C"/>
    <property type="match status" value="1"/>
</dbReference>
<sequence>MDDHEPAVVGINRTQDGSIAVARGPATVYSLQKERLTRRKHQWGRLGDLPNLYLPRMAALHEPVDLVVECFSSDDEIKHIDAYHEEVRDTLRFRGEPRIVTMSHHLSHLYSAFPPSPFPAAAGMIIDTQGSPVRDMTEPPYERGIGEETPSDLLEVSSFYRCERGRPPECFAKQLWDGDWDRPAGLGCFFYLLTRVMFTGEGSEGKVMGLAPFGELSTFGLPDLVVDEHRVLIPQEWLAIFAERNRFSHFLGGPGSFTDCADLAAEGQRAFETALLQVTAWLHKQTGAQDLVFAGGTALNCSANGRILRESAFDDVFIPPSAHDGGTALGCALYGMIECLGETSDFRWTNDFLGPEPDADAVAATVRSAADDPGLVVKRPPDLAAAAADLLEAGYVVALHQGRSESGPRALGGRSIIGDARHPAMRDFINFRVKGREWFRPLAPLVLAEAAPAIFDVDRPVRFMQFAIDVRPEHRAALTAVTHVDCTARIQTVEPRNTPFLHALLTAFEERTGCPVLINTSLNRKGHPLTEAPQDSLACLTSTGIHALVMPPFLIRKPHASPVPRDWHP</sequence>
<dbReference type="EMBL" id="JBHUCP010000010">
    <property type="protein sequence ID" value="MFD1531206.1"/>
    <property type="molecule type" value="Genomic_DNA"/>
</dbReference>
<protein>
    <submittedName>
        <fullName evidence="4">Carbamoyltransferase C-terminal domain-containing protein</fullName>
    </submittedName>
</protein>
<dbReference type="Proteomes" id="UP001597145">
    <property type="component" value="Unassembled WGS sequence"/>
</dbReference>
<dbReference type="Pfam" id="PF02543">
    <property type="entry name" value="Carbam_trans_N"/>
    <property type="match status" value="1"/>
</dbReference>
<reference evidence="5" key="1">
    <citation type="journal article" date="2019" name="Int. J. Syst. Evol. Microbiol.">
        <title>The Global Catalogue of Microorganisms (GCM) 10K type strain sequencing project: providing services to taxonomists for standard genome sequencing and annotation.</title>
        <authorList>
            <consortium name="The Broad Institute Genomics Platform"/>
            <consortium name="The Broad Institute Genome Sequencing Center for Infectious Disease"/>
            <person name="Wu L."/>
            <person name="Ma J."/>
        </authorList>
    </citation>
    <scope>NUCLEOTIDE SEQUENCE [LARGE SCALE GENOMIC DNA]</scope>
    <source>
        <strain evidence="5">JCM 12165</strain>
    </source>
</reference>
<evidence type="ECO:0000259" key="2">
    <source>
        <dbReference type="Pfam" id="PF02543"/>
    </source>
</evidence>
<dbReference type="InterPro" id="IPR003696">
    <property type="entry name" value="Carbtransf_dom"/>
</dbReference>
<evidence type="ECO:0000313" key="5">
    <source>
        <dbReference type="Proteomes" id="UP001597145"/>
    </source>
</evidence>
<proteinExistence type="inferred from homology"/>
<dbReference type="PANTHER" id="PTHR34847:SF1">
    <property type="entry name" value="NODULATION PROTEIN U"/>
    <property type="match status" value="1"/>
</dbReference>
<dbReference type="SUPFAM" id="SSF53067">
    <property type="entry name" value="Actin-like ATPase domain"/>
    <property type="match status" value="1"/>
</dbReference>
<dbReference type="InterPro" id="IPR043129">
    <property type="entry name" value="ATPase_NBD"/>
</dbReference>
<keyword evidence="5" id="KW-1185">Reference proteome</keyword>
<feature type="domain" description="Carbamoyltransferase C-terminal" evidence="3">
    <location>
        <begin position="388"/>
        <end position="557"/>
    </location>
</feature>
<comment type="similarity">
    <text evidence="1">Belongs to the NodU/CmcH family.</text>
</comment>
<gene>
    <name evidence="4" type="ORF">ACFSCY_17355</name>
</gene>
<dbReference type="Gene3D" id="3.30.420.40">
    <property type="match status" value="2"/>
</dbReference>
<dbReference type="InterPro" id="IPR051338">
    <property type="entry name" value="NodU/CmcH_Carbamoyltrnsfr"/>
</dbReference>
<dbReference type="InterPro" id="IPR038152">
    <property type="entry name" value="Carbam_trans_C_sf"/>
</dbReference>
<dbReference type="CDD" id="cd24033">
    <property type="entry name" value="ASKHA_NBD_NodU_CmcH-like_N"/>
    <property type="match status" value="1"/>
</dbReference>
<dbReference type="Gene3D" id="3.90.870.20">
    <property type="entry name" value="Carbamoyltransferase, C-terminal domain"/>
    <property type="match status" value="1"/>
</dbReference>
<evidence type="ECO:0000256" key="1">
    <source>
        <dbReference type="ARBA" id="ARBA00006129"/>
    </source>
</evidence>
<comment type="caution">
    <text evidence="4">The sequence shown here is derived from an EMBL/GenBank/DDBJ whole genome shotgun (WGS) entry which is preliminary data.</text>
</comment>
<evidence type="ECO:0000259" key="3">
    <source>
        <dbReference type="Pfam" id="PF16861"/>
    </source>
</evidence>
<name>A0ABW4FNM7_9PSEU</name>
<dbReference type="RefSeq" id="WP_343973727.1">
    <property type="nucleotide sequence ID" value="NZ_BAAAJG010000004.1"/>
</dbReference>
<feature type="domain" description="Carbamoyltransferase" evidence="2">
    <location>
        <begin position="96"/>
        <end position="333"/>
    </location>
</feature>
<accession>A0ABW4FNM7</accession>
<dbReference type="PANTHER" id="PTHR34847">
    <property type="entry name" value="NODULATION PROTEIN U"/>
    <property type="match status" value="1"/>
</dbReference>
<evidence type="ECO:0000313" key="4">
    <source>
        <dbReference type="EMBL" id="MFD1531206.1"/>
    </source>
</evidence>
<dbReference type="InterPro" id="IPR031730">
    <property type="entry name" value="Carbam_trans_C"/>
</dbReference>